<keyword evidence="3" id="KW-1185">Reference proteome</keyword>
<evidence type="ECO:0000313" key="2">
    <source>
        <dbReference type="EMBL" id="CAD8169878.1"/>
    </source>
</evidence>
<keyword evidence="1" id="KW-0812">Transmembrane</keyword>
<evidence type="ECO:0000313" key="3">
    <source>
        <dbReference type="Proteomes" id="UP000683925"/>
    </source>
</evidence>
<feature type="transmembrane region" description="Helical" evidence="1">
    <location>
        <begin position="30"/>
        <end position="50"/>
    </location>
</feature>
<dbReference type="EMBL" id="CAJJDP010000054">
    <property type="protein sequence ID" value="CAD8169878.1"/>
    <property type="molecule type" value="Genomic_DNA"/>
</dbReference>
<organism evidence="2 3">
    <name type="scientific">Paramecium octaurelia</name>
    <dbReference type="NCBI Taxonomy" id="43137"/>
    <lineage>
        <taxon>Eukaryota</taxon>
        <taxon>Sar</taxon>
        <taxon>Alveolata</taxon>
        <taxon>Ciliophora</taxon>
        <taxon>Intramacronucleata</taxon>
        <taxon>Oligohymenophorea</taxon>
        <taxon>Peniculida</taxon>
        <taxon>Parameciidae</taxon>
        <taxon>Paramecium</taxon>
    </lineage>
</organism>
<name>A0A8S1UXN4_PAROT</name>
<keyword evidence="1" id="KW-0472">Membrane</keyword>
<proteinExistence type="predicted"/>
<comment type="caution">
    <text evidence="2">The sequence shown here is derived from an EMBL/GenBank/DDBJ whole genome shotgun (WGS) entry which is preliminary data.</text>
</comment>
<dbReference type="Proteomes" id="UP000683925">
    <property type="component" value="Unassembled WGS sequence"/>
</dbReference>
<sequence length="81" mass="9627">MNEQKLEYYKLIYFNIRKPSISKKIQEFKAILKIMVLSESIFAVFLAKFIDIVRMIYLLKLIINLNLELISNTTNQSQLLK</sequence>
<evidence type="ECO:0000256" key="1">
    <source>
        <dbReference type="SAM" id="Phobius"/>
    </source>
</evidence>
<reference evidence="2" key="1">
    <citation type="submission" date="2021-01" db="EMBL/GenBank/DDBJ databases">
        <authorList>
            <consortium name="Genoscope - CEA"/>
            <person name="William W."/>
        </authorList>
    </citation>
    <scope>NUCLEOTIDE SEQUENCE</scope>
</reference>
<protein>
    <submittedName>
        <fullName evidence="2">Uncharacterized protein</fullName>
    </submittedName>
</protein>
<dbReference type="AlphaFoldDB" id="A0A8S1UXN4"/>
<keyword evidence="1" id="KW-1133">Transmembrane helix</keyword>
<accession>A0A8S1UXN4</accession>
<gene>
    <name evidence="2" type="ORF">POCTA_138.1.T0540184</name>
</gene>